<name>A0ABX1U3X0_9PROT</name>
<dbReference type="Proteomes" id="UP000749010">
    <property type="component" value="Unassembled WGS sequence"/>
</dbReference>
<organism evidence="1 2">
    <name type="scientific">Candidatus Accumulibacter phosphatis</name>
    <dbReference type="NCBI Taxonomy" id="327160"/>
    <lineage>
        <taxon>Bacteria</taxon>
        <taxon>Pseudomonadati</taxon>
        <taxon>Pseudomonadota</taxon>
        <taxon>Betaproteobacteria</taxon>
        <taxon>Candidatus Accumulibacter</taxon>
    </lineage>
</organism>
<keyword evidence="2" id="KW-1185">Reference proteome</keyword>
<dbReference type="InterPro" id="IPR026349">
    <property type="entry name" value="CHP04255"/>
</dbReference>
<protein>
    <submittedName>
        <fullName evidence="1">TIGR04255 family protein</fullName>
    </submittedName>
</protein>
<evidence type="ECO:0000313" key="1">
    <source>
        <dbReference type="EMBL" id="NMQ29725.1"/>
    </source>
</evidence>
<comment type="caution">
    <text evidence="1">The sequence shown here is derived from an EMBL/GenBank/DDBJ whole genome shotgun (WGS) entry which is preliminary data.</text>
</comment>
<gene>
    <name evidence="1" type="ORF">E4Q23_19295</name>
</gene>
<proteinExistence type="predicted"/>
<dbReference type="EMBL" id="SPMY01000066">
    <property type="protein sequence ID" value="NMQ29725.1"/>
    <property type="molecule type" value="Genomic_DNA"/>
</dbReference>
<sequence>MSLEHLLPFAGDHAIQSAVVVVEWAAPGGSGHLTADVLQELQDVAAPKLAHLGLTANEKLNVFEVQMGPGQATSHSSQLAGGFKASRSSSTGEEARSVMLTRENCIIQINDYMRWAQAKDHIREYWNVLLPIVGKTAPILHLTLQFNDVFLWRAPPDELIMTEVFKHDTTWLPQHAFSLQNLWHSHHGYFCDQASPCKFRQLDNVNVSRTMVNNIESVQALVAHRASFTDAIWVKQPLSDEDVISQVLDKFHGDNKKILAGLFSDEVLRKINLLSI</sequence>
<reference evidence="1 2" key="1">
    <citation type="submission" date="2019-03" db="EMBL/GenBank/DDBJ databases">
        <title>Metabolic reconstructions from genomes of highly enriched 'Candidatus Accumulibacter' and 'Candidatus Competibacter' bioreactor populations.</title>
        <authorList>
            <person name="Annavajhala M.K."/>
            <person name="Welles L."/>
            <person name="Abbas B."/>
            <person name="Sorokin D."/>
            <person name="Park H."/>
            <person name="Van Loosdrecht M."/>
            <person name="Chandran K."/>
        </authorList>
    </citation>
    <scope>NUCLEOTIDE SEQUENCE [LARGE SCALE GENOMIC DNA]</scope>
    <source>
        <strain evidence="1 2">SBR_S</strain>
    </source>
</reference>
<evidence type="ECO:0000313" key="2">
    <source>
        <dbReference type="Proteomes" id="UP000749010"/>
    </source>
</evidence>
<dbReference type="RefSeq" id="WP_169068180.1">
    <property type="nucleotide sequence ID" value="NZ_SPMY01000066.1"/>
</dbReference>
<dbReference type="NCBIfam" id="TIGR04255">
    <property type="entry name" value="sporadTIGR04255"/>
    <property type="match status" value="1"/>
</dbReference>
<accession>A0ABX1U3X0</accession>